<protein>
    <submittedName>
        <fullName evidence="2">Uncharacterized protein</fullName>
    </submittedName>
</protein>
<evidence type="ECO:0000313" key="3">
    <source>
        <dbReference type="Proteomes" id="UP000487757"/>
    </source>
</evidence>
<keyword evidence="1" id="KW-0472">Membrane</keyword>
<comment type="caution">
    <text evidence="2">The sequence shown here is derived from an EMBL/GenBank/DDBJ whole genome shotgun (WGS) entry which is preliminary data.</text>
</comment>
<dbReference type="EMBL" id="WKKH01000001">
    <property type="protein sequence ID" value="MRX74495.1"/>
    <property type="molecule type" value="Genomic_DNA"/>
</dbReference>
<feature type="transmembrane region" description="Helical" evidence="1">
    <location>
        <begin position="95"/>
        <end position="114"/>
    </location>
</feature>
<evidence type="ECO:0000256" key="1">
    <source>
        <dbReference type="SAM" id="Phobius"/>
    </source>
</evidence>
<keyword evidence="1" id="KW-1133">Transmembrane helix</keyword>
<proteinExistence type="predicted"/>
<gene>
    <name evidence="2" type="ORF">GJU39_00215</name>
</gene>
<sequence>METKKLSYNQHGISDYLFTVSALALPKVIGLDRSSVIRYGIMGINLLTYNLLSNHRYGAVKTIKRKTHLHIDLFNIALLSSLAVFPFVHRNKKVLTYHLAYTALAAVNVLASDWKEKEDENKYLFI</sequence>
<reference evidence="2 3" key="1">
    <citation type="submission" date="2019-11" db="EMBL/GenBank/DDBJ databases">
        <title>Pedobacter petrophilus genome.</title>
        <authorList>
            <person name="Feldbauer M.J."/>
            <person name="Newman J.D."/>
        </authorList>
    </citation>
    <scope>NUCLEOTIDE SEQUENCE [LARGE SCALE GENOMIC DNA]</scope>
    <source>
        <strain evidence="2 3">LMG 29686</strain>
    </source>
</reference>
<name>A0A7K0FSA6_9SPHI</name>
<keyword evidence="1" id="KW-0812">Transmembrane</keyword>
<evidence type="ECO:0000313" key="2">
    <source>
        <dbReference type="EMBL" id="MRX74495.1"/>
    </source>
</evidence>
<organism evidence="2 3">
    <name type="scientific">Pedobacter petrophilus</name>
    <dbReference type="NCBI Taxonomy" id="1908241"/>
    <lineage>
        <taxon>Bacteria</taxon>
        <taxon>Pseudomonadati</taxon>
        <taxon>Bacteroidota</taxon>
        <taxon>Sphingobacteriia</taxon>
        <taxon>Sphingobacteriales</taxon>
        <taxon>Sphingobacteriaceae</taxon>
        <taxon>Pedobacter</taxon>
    </lineage>
</organism>
<keyword evidence="3" id="KW-1185">Reference proteome</keyword>
<dbReference type="OrthoDB" id="129082at2"/>
<dbReference type="Proteomes" id="UP000487757">
    <property type="component" value="Unassembled WGS sequence"/>
</dbReference>
<accession>A0A7K0FSA6</accession>
<dbReference type="RefSeq" id="WP_154278668.1">
    <property type="nucleotide sequence ID" value="NZ_JBHUJQ010000001.1"/>
</dbReference>
<feature type="transmembrane region" description="Helical" evidence="1">
    <location>
        <begin position="73"/>
        <end position="89"/>
    </location>
</feature>
<dbReference type="AlphaFoldDB" id="A0A7K0FSA6"/>